<dbReference type="Proteomes" id="UP000051913">
    <property type="component" value="Unassembled WGS sequence"/>
</dbReference>
<sequence length="240" mass="25925">MRTIGLLGGMSWESTAVYYRRINEQTRDRLGGLHSAEVLMRSVDFDKIVALQQADAWDKAGTVLAGFARDLEAAGAACVVICTNTMHKLADTVQSAVTVPLLHIADVTGQAVKAAGVKRPLLLATRYTMEQDFYLSQLRVKHGIAAMVPDPEDRTSVHDIIFGELCRGIVLEQSRQRYLDVIAKARAAGADGVILGCTEIGLLIGPDHIGLPTFDSTLLHADSAVDFALEQSDAPRRNAA</sequence>
<dbReference type="PANTHER" id="PTHR21198:SF7">
    <property type="entry name" value="ASPARTATE-GLUTAMATE RACEMASE FAMILY"/>
    <property type="match status" value="1"/>
</dbReference>
<dbReference type="PROSITE" id="PS00924">
    <property type="entry name" value="ASP_GLU_RACEMASE_2"/>
    <property type="match status" value="1"/>
</dbReference>
<evidence type="ECO:0000313" key="3">
    <source>
        <dbReference type="EMBL" id="KRR08435.1"/>
    </source>
</evidence>
<protein>
    <submittedName>
        <fullName evidence="3">Aspartate racemase</fullName>
    </submittedName>
</protein>
<dbReference type="Gene3D" id="3.40.50.1860">
    <property type="match status" value="2"/>
</dbReference>
<dbReference type="Pfam" id="PF01177">
    <property type="entry name" value="Asp_Glu_race"/>
    <property type="match status" value="1"/>
</dbReference>
<keyword evidence="2" id="KW-0413">Isomerase</keyword>
<dbReference type="GO" id="GO:0047661">
    <property type="term" value="F:amino-acid racemase activity"/>
    <property type="evidence" value="ECO:0007669"/>
    <property type="project" value="InterPro"/>
</dbReference>
<organism evidence="3 4">
    <name type="scientific">Bradyrhizobium valentinum</name>
    <dbReference type="NCBI Taxonomy" id="1518501"/>
    <lineage>
        <taxon>Bacteria</taxon>
        <taxon>Pseudomonadati</taxon>
        <taxon>Pseudomonadota</taxon>
        <taxon>Alphaproteobacteria</taxon>
        <taxon>Hyphomicrobiales</taxon>
        <taxon>Nitrobacteraceae</taxon>
        <taxon>Bradyrhizobium</taxon>
    </lineage>
</organism>
<keyword evidence="4" id="KW-1185">Reference proteome</keyword>
<name>A0A0R3LTG9_9BRAD</name>
<proteinExistence type="inferred from homology"/>
<dbReference type="PANTHER" id="PTHR21198">
    <property type="entry name" value="GLUTAMATE RACEMASE"/>
    <property type="match status" value="1"/>
</dbReference>
<accession>A0A0R3LTG9</accession>
<dbReference type="InterPro" id="IPR033134">
    <property type="entry name" value="Asp/Glu_racemase_AS_2"/>
</dbReference>
<gene>
    <name evidence="3" type="ORF">CP49_31300</name>
</gene>
<evidence type="ECO:0000256" key="1">
    <source>
        <dbReference type="ARBA" id="ARBA00007847"/>
    </source>
</evidence>
<evidence type="ECO:0000313" key="4">
    <source>
        <dbReference type="Proteomes" id="UP000051913"/>
    </source>
</evidence>
<dbReference type="NCBIfam" id="TIGR00035">
    <property type="entry name" value="asp_race"/>
    <property type="match status" value="1"/>
</dbReference>
<dbReference type="InterPro" id="IPR015942">
    <property type="entry name" value="Asp/Glu/hydantoin_racemase"/>
</dbReference>
<comment type="caution">
    <text evidence="3">The sequence shown here is derived from an EMBL/GenBank/DDBJ whole genome shotgun (WGS) entry which is preliminary data.</text>
</comment>
<dbReference type="RefSeq" id="WP_057850618.1">
    <property type="nucleotide sequence ID" value="NZ_LLXX01000079.1"/>
</dbReference>
<evidence type="ECO:0000256" key="2">
    <source>
        <dbReference type="ARBA" id="ARBA00023235"/>
    </source>
</evidence>
<dbReference type="SUPFAM" id="SSF53681">
    <property type="entry name" value="Aspartate/glutamate racemase"/>
    <property type="match status" value="2"/>
</dbReference>
<dbReference type="InterPro" id="IPR004380">
    <property type="entry name" value="Asp_race"/>
</dbReference>
<reference evidence="3 4" key="1">
    <citation type="submission" date="2014-03" db="EMBL/GenBank/DDBJ databases">
        <title>Bradyrhizobium valentinum sp. nov., isolated from effective nodules of Lupinus mariae-josephae, a lupine endemic of basic-lime soils in Eastern Spain.</title>
        <authorList>
            <person name="Duran D."/>
            <person name="Rey L."/>
            <person name="Navarro A."/>
            <person name="Busquets A."/>
            <person name="Imperial J."/>
            <person name="Ruiz-Argueso T."/>
        </authorList>
    </citation>
    <scope>NUCLEOTIDE SEQUENCE [LARGE SCALE GENOMIC DNA]</scope>
    <source>
        <strain evidence="3 4">LmjM3</strain>
    </source>
</reference>
<comment type="similarity">
    <text evidence="1">Belongs to the aspartate/glutamate racemases family.</text>
</comment>
<dbReference type="InterPro" id="IPR001920">
    <property type="entry name" value="Asp/Glu_race"/>
</dbReference>
<dbReference type="EMBL" id="LLXX01000079">
    <property type="protein sequence ID" value="KRR08435.1"/>
    <property type="molecule type" value="Genomic_DNA"/>
</dbReference>
<dbReference type="AlphaFoldDB" id="A0A0R3LTG9"/>